<gene>
    <name evidence="7" type="ORF">CTHT_0001250</name>
</gene>
<dbReference type="Pfam" id="PF17862">
    <property type="entry name" value="AAA_lid_3"/>
    <property type="match status" value="1"/>
</dbReference>
<dbReference type="EMBL" id="GL988032">
    <property type="protein sequence ID" value="EGS23435.1"/>
    <property type="molecule type" value="Genomic_DNA"/>
</dbReference>
<evidence type="ECO:0000256" key="3">
    <source>
        <dbReference type="ARBA" id="ARBA00022787"/>
    </source>
</evidence>
<dbReference type="KEGG" id="cthr:CTHT_0001250"/>
<keyword evidence="3" id="KW-1000">Mitochondrion outer membrane</keyword>
<evidence type="ECO:0000256" key="1">
    <source>
        <dbReference type="ARBA" id="ARBA00004572"/>
    </source>
</evidence>
<accession>G0RZ07</accession>
<keyword evidence="3" id="KW-0496">Mitochondrion</keyword>
<keyword evidence="8" id="KW-1185">Reference proteome</keyword>
<dbReference type="InterPro" id="IPR041569">
    <property type="entry name" value="AAA_lid_3"/>
</dbReference>
<feature type="region of interest" description="Disordered" evidence="5">
    <location>
        <begin position="19"/>
        <end position="164"/>
    </location>
</feature>
<dbReference type="OMA" id="IFMHATD"/>
<feature type="domain" description="AAA+ ATPase" evidence="6">
    <location>
        <begin position="826"/>
        <end position="965"/>
    </location>
</feature>
<feature type="compositionally biased region" description="Polar residues" evidence="5">
    <location>
        <begin position="110"/>
        <end position="128"/>
    </location>
</feature>
<dbReference type="eggNOG" id="KOG0737">
    <property type="taxonomic scope" value="Eukaryota"/>
</dbReference>
<dbReference type="SMART" id="SM00382">
    <property type="entry name" value="AAA"/>
    <property type="match status" value="1"/>
</dbReference>
<evidence type="ECO:0000259" key="6">
    <source>
        <dbReference type="SMART" id="SM00382"/>
    </source>
</evidence>
<evidence type="ECO:0000313" key="8">
    <source>
        <dbReference type="Proteomes" id="UP000008066"/>
    </source>
</evidence>
<dbReference type="InterPro" id="IPR027417">
    <property type="entry name" value="P-loop_NTPase"/>
</dbReference>
<evidence type="ECO:0000256" key="5">
    <source>
        <dbReference type="SAM" id="MobiDB-lite"/>
    </source>
</evidence>
<evidence type="ECO:0000313" key="7">
    <source>
        <dbReference type="EMBL" id="EGS23435.1"/>
    </source>
</evidence>
<evidence type="ECO:0000256" key="2">
    <source>
        <dbReference type="ARBA" id="ARBA00022741"/>
    </source>
</evidence>
<reference evidence="7 8" key="1">
    <citation type="journal article" date="2011" name="Cell">
        <title>Insight into structure and assembly of the nuclear pore complex by utilizing the genome of a eukaryotic thermophile.</title>
        <authorList>
            <person name="Amlacher S."/>
            <person name="Sarges P."/>
            <person name="Flemming D."/>
            <person name="van Noort V."/>
            <person name="Kunze R."/>
            <person name="Devos D.P."/>
            <person name="Arumugam M."/>
            <person name="Bork P."/>
            <person name="Hurt E."/>
        </authorList>
    </citation>
    <scope>NUCLEOTIDE SEQUENCE [LARGE SCALE GENOMIC DNA]</scope>
    <source>
        <strain evidence="8">DSM 1495 / CBS 144.50 / IMI 039719</strain>
    </source>
</reference>
<organism evidence="8">
    <name type="scientific">Chaetomium thermophilum (strain DSM 1495 / CBS 144.50 / IMI 039719)</name>
    <name type="common">Thermochaetoides thermophila</name>
    <dbReference type="NCBI Taxonomy" id="759272"/>
    <lineage>
        <taxon>Eukaryota</taxon>
        <taxon>Fungi</taxon>
        <taxon>Dikarya</taxon>
        <taxon>Ascomycota</taxon>
        <taxon>Pezizomycotina</taxon>
        <taxon>Sordariomycetes</taxon>
        <taxon>Sordariomycetidae</taxon>
        <taxon>Sordariales</taxon>
        <taxon>Chaetomiaceae</taxon>
        <taxon>Thermochaetoides</taxon>
    </lineage>
</organism>
<dbReference type="InterPro" id="IPR003593">
    <property type="entry name" value="AAA+_ATPase"/>
</dbReference>
<keyword evidence="2" id="KW-0547">Nucleotide-binding</keyword>
<dbReference type="PANTHER" id="PTHR45644">
    <property type="entry name" value="AAA ATPASE, PUTATIVE (AFU_ORTHOLOGUE AFUA_2G12920)-RELATED-RELATED"/>
    <property type="match status" value="1"/>
</dbReference>
<comment type="subcellular location">
    <subcellularLocation>
        <location evidence="1">Mitochondrion outer membrane</location>
        <topology evidence="1">Single-pass membrane protein</topology>
    </subcellularLocation>
</comment>
<dbReference type="STRING" id="759272.G0RZ07"/>
<dbReference type="RefSeq" id="XP_006690677.1">
    <property type="nucleotide sequence ID" value="XM_006690614.1"/>
</dbReference>
<dbReference type="Proteomes" id="UP000008066">
    <property type="component" value="Unassembled WGS sequence"/>
</dbReference>
<dbReference type="PANTHER" id="PTHR45644:SF56">
    <property type="entry name" value="AAA ATPASE, PUTATIVE (AFU_ORTHOLOGUE AFUA_2G12920)-RELATED"/>
    <property type="match status" value="1"/>
</dbReference>
<dbReference type="Pfam" id="PF00004">
    <property type="entry name" value="AAA"/>
    <property type="match status" value="1"/>
</dbReference>
<dbReference type="InterPro" id="IPR003959">
    <property type="entry name" value="ATPase_AAA_core"/>
</dbReference>
<dbReference type="GO" id="GO:0005524">
    <property type="term" value="F:ATP binding"/>
    <property type="evidence" value="ECO:0007669"/>
    <property type="project" value="UniProtKB-KW"/>
</dbReference>
<sequence length="1127" mass="123079">MPSAAGARALLSVSVRESAASASASHCRARSRPRLPPARVPIQIQQQANVHNAARRRCSSNGPAPPRNPVSVVTPQNRGFHASVAVRGRSSEDPGAADDPSKEGSAGVPNKNSHSAKENATNSTTSGKETPDTSAKPPAETPAQPPVEVNNKRERLRSQGYGSARARATRNLRVDETVAVQLPKWFMDDCVSLYEQRPIGSPNTLLLPLLEQDREDVAAVLDARIEEAALTEDDVAAAKEKLLRAAQRGVAAVAPVAEQLVGRARDVHNAAFFQALAMVHTDSADPEHLDRLRQHYAERASEMERLAWWPDEKLSLDAQRWLANLRSEAVPGSGSLHGSPLAKRPSVEYPVCMELLAAIRTQLETPPPISQHPNSRRPVNILAVLNRKGRTVPQSVINDIATDLNADVVHLDAHILADLIGRHLGQNPYAARGSLTMLGYGAAELNGRLAPRPDPDAELNLGMVSVTLPPRLRSFRSLYKDSYSAGASSEGRWDDLKMGTALETLISAAEIKRGLMRAQEEERPKFSVPAQNLIVHVHDFAELSSLHPSLITKLRTIVDRMWLGGRRVVLVGSSSGDQNSPSRWRDQLADLGQDGDHIIPFQADESSQWTELYDNVRDNLANVEAMLRGMLGFNADINLGKVRIEDGPALVDSKEGSVGKVFSSHLYDAQWIYRLASLMVGCRAPRYDKFRLSNLEYALQYMSDQNKHWSSICPSVHPPYFSPLLTPRKNRGEGVEWDFSLSSGGGGGGDGRGGSGSGGFGGTSSSKEYDQHEKKLLSGLINAKDLHTTFDDIVVPQETKDSLIGLTSLSLIRPEAFSYGILKTERVPGCLLYGPPGTGKTLLAKAVAKESGANMLEVSAASINDMWLGQSEKNVRALFSLARKLSPCVIFLDEADALLGARQNTPGRSGHRETITQFLREWDGLSGPSNPDQRAFIMVATNRPFDLDEAVLRRLPRKILVDLPLRAEREKILRVMLRDEVLDSDVDIAYLAGEPTELYSGSDLKNLCVSAAMEAVREEVRLRDAHTGDEPFVWPEKRVLKKKHFEKALREISASISEDMESLKAIRKFDEQYGDAGRKRRAKRGIGFEVVSGKVGSGEARVRQVAEDGGEEKGVAVGVKVDESAAV</sequence>
<dbReference type="GeneID" id="18254163"/>
<dbReference type="HOGENOM" id="CLU_004223_0_0_1"/>
<dbReference type="AlphaFoldDB" id="G0RZ07"/>
<feature type="region of interest" description="Disordered" evidence="5">
    <location>
        <begin position="743"/>
        <end position="767"/>
    </location>
</feature>
<dbReference type="InterPro" id="IPR051701">
    <property type="entry name" value="Mito_OM_Translocase_MSP1"/>
</dbReference>
<dbReference type="Gene3D" id="1.10.8.60">
    <property type="match status" value="1"/>
</dbReference>
<dbReference type="GO" id="GO:0005741">
    <property type="term" value="C:mitochondrial outer membrane"/>
    <property type="evidence" value="ECO:0007669"/>
    <property type="project" value="UniProtKB-SubCell"/>
</dbReference>
<keyword evidence="3" id="KW-0472">Membrane</keyword>
<dbReference type="Gene3D" id="3.40.50.300">
    <property type="entry name" value="P-loop containing nucleotide triphosphate hydrolases"/>
    <property type="match status" value="1"/>
</dbReference>
<feature type="compositionally biased region" description="Gly residues" evidence="5">
    <location>
        <begin position="743"/>
        <end position="762"/>
    </location>
</feature>
<proteinExistence type="predicted"/>
<keyword evidence="4" id="KW-0067">ATP-binding</keyword>
<evidence type="ECO:0000256" key="4">
    <source>
        <dbReference type="ARBA" id="ARBA00022840"/>
    </source>
</evidence>
<name>G0RZ07_CHATD</name>
<dbReference type="OrthoDB" id="39734at2759"/>
<dbReference type="GO" id="GO:0016887">
    <property type="term" value="F:ATP hydrolysis activity"/>
    <property type="evidence" value="ECO:0007669"/>
    <property type="project" value="InterPro"/>
</dbReference>
<protein>
    <recommendedName>
        <fullName evidence="6">AAA+ ATPase domain-containing protein</fullName>
    </recommendedName>
</protein>
<dbReference type="SUPFAM" id="SSF52540">
    <property type="entry name" value="P-loop containing nucleoside triphosphate hydrolases"/>
    <property type="match status" value="1"/>
</dbReference>